<dbReference type="Proteomes" id="UP001595075">
    <property type="component" value="Unassembled WGS sequence"/>
</dbReference>
<keyword evidence="1" id="KW-0812">Transmembrane</keyword>
<reference evidence="2 3" key="1">
    <citation type="journal article" date="2024" name="Commun. Biol.">
        <title>Comparative genomic analysis of thermophilic fungi reveals convergent evolutionary adaptations and gene losses.</title>
        <authorList>
            <person name="Steindorff A.S."/>
            <person name="Aguilar-Pontes M.V."/>
            <person name="Robinson A.J."/>
            <person name="Andreopoulos B."/>
            <person name="LaButti K."/>
            <person name="Kuo A."/>
            <person name="Mondo S."/>
            <person name="Riley R."/>
            <person name="Otillar R."/>
            <person name="Haridas S."/>
            <person name="Lipzen A."/>
            <person name="Grimwood J."/>
            <person name="Schmutz J."/>
            <person name="Clum A."/>
            <person name="Reid I.D."/>
            <person name="Moisan M.C."/>
            <person name="Butler G."/>
            <person name="Nguyen T.T.M."/>
            <person name="Dewar K."/>
            <person name="Conant G."/>
            <person name="Drula E."/>
            <person name="Henrissat B."/>
            <person name="Hansel C."/>
            <person name="Singer S."/>
            <person name="Hutchinson M.I."/>
            <person name="de Vries R.P."/>
            <person name="Natvig D.O."/>
            <person name="Powell A.J."/>
            <person name="Tsang A."/>
            <person name="Grigoriev I.V."/>
        </authorList>
    </citation>
    <scope>NUCLEOTIDE SEQUENCE [LARGE SCALE GENOMIC DNA]</scope>
    <source>
        <strain evidence="2 3">CBS 494.80</strain>
    </source>
</reference>
<feature type="transmembrane region" description="Helical" evidence="1">
    <location>
        <begin position="28"/>
        <end position="46"/>
    </location>
</feature>
<evidence type="ECO:0000256" key="1">
    <source>
        <dbReference type="SAM" id="Phobius"/>
    </source>
</evidence>
<proteinExistence type="predicted"/>
<sequence>MHEACQLFPVSTLPPASSLRFGSVSQDIAMVGYFSEAALLLCLYLIHANLSSTSQNSPQSALVICNMYKKFSQRPFAPIPNAKKRKTMLIGRR</sequence>
<protein>
    <submittedName>
        <fullName evidence="2">Uncharacterized protein</fullName>
    </submittedName>
</protein>
<organism evidence="2 3">
    <name type="scientific">Oculimacula yallundae</name>
    <dbReference type="NCBI Taxonomy" id="86028"/>
    <lineage>
        <taxon>Eukaryota</taxon>
        <taxon>Fungi</taxon>
        <taxon>Dikarya</taxon>
        <taxon>Ascomycota</taxon>
        <taxon>Pezizomycotina</taxon>
        <taxon>Leotiomycetes</taxon>
        <taxon>Helotiales</taxon>
        <taxon>Ploettnerulaceae</taxon>
        <taxon>Oculimacula</taxon>
    </lineage>
</organism>
<keyword evidence="3" id="KW-1185">Reference proteome</keyword>
<evidence type="ECO:0000313" key="3">
    <source>
        <dbReference type="Proteomes" id="UP001595075"/>
    </source>
</evidence>
<name>A0ABR4BQE1_9HELO</name>
<dbReference type="EMBL" id="JAZHXI010000025">
    <property type="protein sequence ID" value="KAL2059947.1"/>
    <property type="molecule type" value="Genomic_DNA"/>
</dbReference>
<comment type="caution">
    <text evidence="2">The sequence shown here is derived from an EMBL/GenBank/DDBJ whole genome shotgun (WGS) entry which is preliminary data.</text>
</comment>
<keyword evidence="1" id="KW-1133">Transmembrane helix</keyword>
<keyword evidence="1" id="KW-0472">Membrane</keyword>
<accession>A0ABR4BQE1</accession>
<gene>
    <name evidence="2" type="ORF">VTL71DRAFT_10102</name>
</gene>
<evidence type="ECO:0000313" key="2">
    <source>
        <dbReference type="EMBL" id="KAL2059947.1"/>
    </source>
</evidence>